<dbReference type="InterPro" id="IPR030934">
    <property type="entry name" value="Intein_C"/>
</dbReference>
<dbReference type="PROSITE" id="PS50818">
    <property type="entry name" value="INTEIN_C_TER"/>
    <property type="match status" value="1"/>
</dbReference>
<dbReference type="PANTHER" id="PTHR10322:SF23">
    <property type="entry name" value="DNA POLYMERASE DELTA CATALYTIC SUBUNIT"/>
    <property type="match status" value="1"/>
</dbReference>
<dbReference type="Pfam" id="PF00136">
    <property type="entry name" value="DNA_pol_B"/>
    <property type="match status" value="2"/>
</dbReference>
<evidence type="ECO:0000256" key="10">
    <source>
        <dbReference type="ARBA" id="ARBA00049244"/>
    </source>
</evidence>
<dbReference type="GO" id="GO:0006261">
    <property type="term" value="P:DNA-templated DNA replication"/>
    <property type="evidence" value="ECO:0007669"/>
    <property type="project" value="TreeGrafter"/>
</dbReference>
<evidence type="ECO:0000256" key="9">
    <source>
        <dbReference type="ARBA" id="ARBA00023125"/>
    </source>
</evidence>
<dbReference type="InterPro" id="IPR036844">
    <property type="entry name" value="Hint_dom_sf"/>
</dbReference>
<dbReference type="InterPro" id="IPR004042">
    <property type="entry name" value="Intein_endonuc_central"/>
</dbReference>
<dbReference type="InterPro" id="IPR006134">
    <property type="entry name" value="DNA-dir_DNA_pol_B_multi_dom"/>
</dbReference>
<keyword evidence="7" id="KW-0239">DNA-directed DNA polymerase</keyword>
<dbReference type="PRINTS" id="PR00379">
    <property type="entry name" value="INTEIN"/>
</dbReference>
<dbReference type="InterPro" id="IPR042087">
    <property type="entry name" value="DNA_pol_B_thumb"/>
</dbReference>
<feature type="domain" description="DOD-type homing endonuclease" evidence="11">
    <location>
        <begin position="872"/>
        <end position="1018"/>
    </location>
</feature>
<evidence type="ECO:0000256" key="2">
    <source>
        <dbReference type="ARBA" id="ARBA00012417"/>
    </source>
</evidence>
<evidence type="ECO:0000256" key="5">
    <source>
        <dbReference type="ARBA" id="ARBA00022695"/>
    </source>
</evidence>
<evidence type="ECO:0000259" key="11">
    <source>
        <dbReference type="PROSITE" id="PS50819"/>
    </source>
</evidence>
<dbReference type="InterPro" id="IPR023211">
    <property type="entry name" value="DNA_pol_palm_dom_sf"/>
</dbReference>
<organism evidence="12">
    <name type="scientific">viral metagenome</name>
    <dbReference type="NCBI Taxonomy" id="1070528"/>
    <lineage>
        <taxon>unclassified sequences</taxon>
        <taxon>metagenomes</taxon>
        <taxon>organismal metagenomes</taxon>
    </lineage>
</organism>
<reference evidence="12" key="1">
    <citation type="journal article" date="2020" name="Nature">
        <title>Giant virus diversity and host interactions through global metagenomics.</title>
        <authorList>
            <person name="Schulz F."/>
            <person name="Roux S."/>
            <person name="Paez-Espino D."/>
            <person name="Jungbluth S."/>
            <person name="Walsh D.A."/>
            <person name="Denef V.J."/>
            <person name="McMahon K.D."/>
            <person name="Konstantinidis K.T."/>
            <person name="Eloe-Fadrosh E.A."/>
            <person name="Kyrpides N.C."/>
            <person name="Woyke T."/>
        </authorList>
    </citation>
    <scope>NUCLEOTIDE SEQUENCE</scope>
    <source>
        <strain evidence="12">GVMAG-M-3300009151-50</strain>
    </source>
</reference>
<evidence type="ECO:0000313" key="12">
    <source>
        <dbReference type="EMBL" id="QHT30839.1"/>
    </source>
</evidence>
<keyword evidence="9" id="KW-0238">DNA-binding</keyword>
<dbReference type="PANTHER" id="PTHR10322">
    <property type="entry name" value="DNA POLYMERASE CATALYTIC SUBUNIT"/>
    <property type="match status" value="1"/>
</dbReference>
<evidence type="ECO:0000256" key="1">
    <source>
        <dbReference type="ARBA" id="ARBA00005755"/>
    </source>
</evidence>
<dbReference type="InterPro" id="IPR043502">
    <property type="entry name" value="DNA/RNA_pol_sf"/>
</dbReference>
<dbReference type="InterPro" id="IPR006142">
    <property type="entry name" value="INTEIN"/>
</dbReference>
<dbReference type="Pfam" id="PF03104">
    <property type="entry name" value="DNA_pol_B_exo1"/>
    <property type="match status" value="1"/>
</dbReference>
<keyword evidence="4" id="KW-0808">Transferase</keyword>
<evidence type="ECO:0000256" key="7">
    <source>
        <dbReference type="ARBA" id="ARBA00022932"/>
    </source>
</evidence>
<keyword evidence="5" id="KW-0548">Nucleotidyltransferase</keyword>
<dbReference type="SUPFAM" id="SSF51294">
    <property type="entry name" value="Hedgehog/intein (Hint) domain"/>
    <property type="match status" value="1"/>
</dbReference>
<sequence length="1365" mass="155462">MPVIQPADWIENDINFKYTVDVFGRTDKGEVAQVRLTGFRPYFYLRMVDGENSTQVQGSLEQASGKQLRGIKITLESKLDAMRGFSGLKPIKVWKLSFPAIWMFKTVQKTLKSSMRIGTRKIMTEDIFEANLPPFIRLFHEMDLSPASPFEFEADDYDADDDVNVDVFYEVNYDDIKSASSQNIPLLVAAYDIETYSDSGNFPVASNPTDEIIQIGISFRYSNDLLTNIKRFVFVSGTCSASQDSSVIFVPCRNEKDLLDQFQRCIQKENPDVMCGYNTFGFDDGYIADRASRCGLQMKFGRIEGYNWKHECAKTEKKTFELASGKFAVRYLEMPGRLPIDLMLSVRREQNLDSYKLDNVSNVFLRDKVSKIITNGTLCEIHTKNTRGLFVGNLVRFDVVANSSNPYHDGAKFKVLEVYPKKFVIELNEYNFQDLSEENIKKLEWSVGKDDIDVKYMFASHKGSADDRAVVAKYCIQDCDLVLTLMAKLDTLVNARGMADVCRVPIQYIFLRGQGIKIFSAVVYNASKRNQIIMTQESLDGDASYEGAIVLPPKIGMYLDQPIAVLDFNSLYPSNMIAYNLSPDTLVYVKTYDSKGKRNPDEVDNGEDLKAAGYTIDEIGYDTYDDNKNPTGRTVCGFAQPTSDVRTIGVLPLTLDILLKKRKETRKIMESIEDEAQKAVLNGLQLAYKVVANSVYGQCGSRTSPIRKMEVAACTTAVGRQKIYDAKAIVVNEFGAEVIYGDSVASYTPLMLRINGVQVIMSPEELGSLGIWNTCDDRDKEYCELKNVESWTEDGWTTVERIIRHILASHKKMIRVLTHTGLVDVTDDHSLLLPDGKEASSKNLVIGDSLLHHDFPKQDIIYESNDVNKARIAGFFVGDGSCGVYDCPSGIKSSWALNNSNIDLLTHYLELCKISHPHLDWVINNTLVSSGVYKLVPVSNNYGDLKKFIEEYRKLYYVNDRKNIPDWIMNGSIEIQKAFWDGFYDADGDKDMNGYVRFDQKNQTTSAQLAFIASKLGYNISMNTRTDKPLITRITCNKSTYRRNPITIKKMHEIEYSGFVYDLTTKNHHFQAGVGKMIVHNTDSIFIKFPTKDLAESIKLGQQSAARITSLCRKAHKIEYEKTMFPFILFCRKRYVGMLYETDITKCYRKTMGVALKRRDNAPIVKDIFGGALDILMEKRDIRPAQEFVKEMLVKLIKNEFPLEKFIITKQLRDDYKNPGQIAHRVLADRMEERDAGNAPQVGDRLPYIYVSNRKDEKKQGDKIEHVDYVKEKSLKPDTEFYISNQIQNPVAQLFALAIDKLDGYKSRLNYDQMLKDFMEDGLDEEDATLKVLDKKEKELDSILFLTAPYLTKHKRGPMDMFIRR</sequence>
<dbReference type="InterPro" id="IPR006172">
    <property type="entry name" value="DNA-dir_DNA_pol_B"/>
</dbReference>
<dbReference type="SUPFAM" id="SSF55608">
    <property type="entry name" value="Homing endonucleases"/>
    <property type="match status" value="1"/>
</dbReference>
<dbReference type="GO" id="GO:0016539">
    <property type="term" value="P:intein-mediated protein splicing"/>
    <property type="evidence" value="ECO:0007669"/>
    <property type="project" value="InterPro"/>
</dbReference>
<dbReference type="EMBL" id="MN738913">
    <property type="protein sequence ID" value="QHT30839.1"/>
    <property type="molecule type" value="Genomic_DNA"/>
</dbReference>
<comment type="catalytic activity">
    <reaction evidence="10">
        <text>DNA(n) + a 2'-deoxyribonucleoside 5'-triphosphate = DNA(n+1) + diphosphate</text>
        <dbReference type="Rhea" id="RHEA:22508"/>
        <dbReference type="Rhea" id="RHEA-COMP:17339"/>
        <dbReference type="Rhea" id="RHEA-COMP:17340"/>
        <dbReference type="ChEBI" id="CHEBI:33019"/>
        <dbReference type="ChEBI" id="CHEBI:61560"/>
        <dbReference type="ChEBI" id="CHEBI:173112"/>
        <dbReference type="EC" id="2.7.7.7"/>
    </reaction>
</comment>
<dbReference type="SUPFAM" id="SSF53098">
    <property type="entry name" value="Ribonuclease H-like"/>
    <property type="match status" value="1"/>
</dbReference>
<protein>
    <recommendedName>
        <fullName evidence="3">DNA polymerase</fullName>
        <ecNumber evidence="2">2.7.7.7</ecNumber>
    </recommendedName>
</protein>
<dbReference type="Gene3D" id="3.30.342.10">
    <property type="entry name" value="DNA Polymerase, chain B, domain 1"/>
    <property type="match status" value="1"/>
</dbReference>
<dbReference type="InterPro" id="IPR050240">
    <property type="entry name" value="DNA_pol_type-B"/>
</dbReference>
<evidence type="ECO:0000256" key="8">
    <source>
        <dbReference type="ARBA" id="ARBA00023000"/>
    </source>
</evidence>
<dbReference type="GO" id="GO:0003677">
    <property type="term" value="F:DNA binding"/>
    <property type="evidence" value="ECO:0007669"/>
    <property type="project" value="UniProtKB-KW"/>
</dbReference>
<dbReference type="PROSITE" id="PS50819">
    <property type="entry name" value="INTEIN_ENDONUCLEASE"/>
    <property type="match status" value="1"/>
</dbReference>
<keyword evidence="8" id="KW-0651">Protein splicing</keyword>
<dbReference type="InterPro" id="IPR027434">
    <property type="entry name" value="Homing_endonucl"/>
</dbReference>
<dbReference type="EC" id="2.7.7.7" evidence="2"/>
<dbReference type="InterPro" id="IPR036397">
    <property type="entry name" value="RNaseH_sf"/>
</dbReference>
<dbReference type="Gene3D" id="3.10.28.10">
    <property type="entry name" value="Homing endonucleases"/>
    <property type="match status" value="1"/>
</dbReference>
<keyword evidence="6" id="KW-0068">Autocatalytic cleavage</keyword>
<dbReference type="GO" id="GO:0000166">
    <property type="term" value="F:nucleotide binding"/>
    <property type="evidence" value="ECO:0007669"/>
    <property type="project" value="InterPro"/>
</dbReference>
<dbReference type="GO" id="GO:0003887">
    <property type="term" value="F:DNA-directed DNA polymerase activity"/>
    <property type="evidence" value="ECO:0007669"/>
    <property type="project" value="UniProtKB-KW"/>
</dbReference>
<dbReference type="Gene3D" id="3.90.1600.10">
    <property type="entry name" value="Palm domain of DNA polymerase"/>
    <property type="match status" value="2"/>
</dbReference>
<evidence type="ECO:0000256" key="3">
    <source>
        <dbReference type="ARBA" id="ARBA00015749"/>
    </source>
</evidence>
<dbReference type="Gene3D" id="3.30.420.10">
    <property type="entry name" value="Ribonuclease H-like superfamily/Ribonuclease H"/>
    <property type="match status" value="2"/>
</dbReference>
<dbReference type="PRINTS" id="PR00106">
    <property type="entry name" value="DNAPOLB"/>
</dbReference>
<dbReference type="SUPFAM" id="SSF56672">
    <property type="entry name" value="DNA/RNA polymerases"/>
    <property type="match status" value="1"/>
</dbReference>
<dbReference type="Gene3D" id="1.10.287.690">
    <property type="entry name" value="Helix hairpin bin"/>
    <property type="match status" value="1"/>
</dbReference>
<evidence type="ECO:0000256" key="6">
    <source>
        <dbReference type="ARBA" id="ARBA00022813"/>
    </source>
</evidence>
<dbReference type="InterPro" id="IPR012337">
    <property type="entry name" value="RNaseH-like_sf"/>
</dbReference>
<evidence type="ECO:0000256" key="4">
    <source>
        <dbReference type="ARBA" id="ARBA00022679"/>
    </source>
</evidence>
<dbReference type="Gene3D" id="1.10.132.60">
    <property type="entry name" value="DNA polymerase family B, C-terminal domain"/>
    <property type="match status" value="1"/>
</dbReference>
<dbReference type="SMART" id="SM00486">
    <property type="entry name" value="POLBc"/>
    <property type="match status" value="1"/>
</dbReference>
<comment type="similarity">
    <text evidence="1">Belongs to the DNA polymerase type-B family.</text>
</comment>
<dbReference type="InterPro" id="IPR006133">
    <property type="entry name" value="DNA-dir_DNA_pol_B_exonuc"/>
</dbReference>
<dbReference type="GO" id="GO:0004519">
    <property type="term" value="F:endonuclease activity"/>
    <property type="evidence" value="ECO:0007669"/>
    <property type="project" value="InterPro"/>
</dbReference>
<dbReference type="NCBIfam" id="TIGR01443">
    <property type="entry name" value="intein_Cterm"/>
    <property type="match status" value="1"/>
</dbReference>
<proteinExistence type="inferred from homology"/>
<accession>A0A6C0ER73</accession>
<name>A0A6C0ER73_9ZZZZ</name>